<accession>A0A328AI27</accession>
<dbReference type="RefSeq" id="WP_111526787.1">
    <property type="nucleotide sequence ID" value="NZ_JBHRSG010000001.1"/>
</dbReference>
<gene>
    <name evidence="1" type="ORF">DJ017_00050</name>
</gene>
<dbReference type="InterPro" id="IPR009297">
    <property type="entry name" value="DUF952"/>
</dbReference>
<comment type="caution">
    <text evidence="1">The sequence shown here is derived from an EMBL/GenBank/DDBJ whole genome shotgun (WGS) entry which is preliminary data.</text>
</comment>
<proteinExistence type="predicted"/>
<name>A0A328AI27_9CAUL</name>
<dbReference type="SUPFAM" id="SSF56399">
    <property type="entry name" value="ADP-ribosylation"/>
    <property type="match status" value="1"/>
</dbReference>
<reference evidence="2" key="1">
    <citation type="submission" date="2018-05" db="EMBL/GenBank/DDBJ databases">
        <authorList>
            <person name="Li X."/>
        </authorList>
    </citation>
    <scope>NUCLEOTIDE SEQUENCE [LARGE SCALE GENOMIC DNA]</scope>
    <source>
        <strain evidence="2">LX32</strain>
    </source>
</reference>
<protein>
    <submittedName>
        <fullName evidence="1">DUF952 domain-containing protein</fullName>
    </submittedName>
</protein>
<organism evidence="1 2">
    <name type="scientific">Phenylobacterium soli</name>
    <dbReference type="NCBI Taxonomy" id="2170551"/>
    <lineage>
        <taxon>Bacteria</taxon>
        <taxon>Pseudomonadati</taxon>
        <taxon>Pseudomonadota</taxon>
        <taxon>Alphaproteobacteria</taxon>
        <taxon>Caulobacterales</taxon>
        <taxon>Caulobacteraceae</taxon>
        <taxon>Phenylobacterium</taxon>
    </lineage>
</organism>
<dbReference type="Gene3D" id="3.20.170.20">
    <property type="entry name" value="Protein of unknown function DUF952"/>
    <property type="match status" value="1"/>
</dbReference>
<keyword evidence="2" id="KW-1185">Reference proteome</keyword>
<sequence>MRIYKILPRRDWEQAWGAQVYEGSELDRADGFIHFSTAAQAQETARRHFHGQKDLVVLEIEADDLGADLRWEPSRGGDLFPHLYAALPASLVRGVADAPLDPDGTPLIGILP</sequence>
<dbReference type="Pfam" id="PF06108">
    <property type="entry name" value="DUF952"/>
    <property type="match status" value="1"/>
</dbReference>
<evidence type="ECO:0000313" key="1">
    <source>
        <dbReference type="EMBL" id="RAK53034.1"/>
    </source>
</evidence>
<dbReference type="PANTHER" id="PTHR34129">
    <property type="entry name" value="BLR1139 PROTEIN"/>
    <property type="match status" value="1"/>
</dbReference>
<dbReference type="EMBL" id="QFYQ01000001">
    <property type="protein sequence ID" value="RAK53034.1"/>
    <property type="molecule type" value="Genomic_DNA"/>
</dbReference>
<dbReference type="PANTHER" id="PTHR34129:SF1">
    <property type="entry name" value="DUF952 DOMAIN-CONTAINING PROTEIN"/>
    <property type="match status" value="1"/>
</dbReference>
<dbReference type="AlphaFoldDB" id="A0A328AI27"/>
<dbReference type="OrthoDB" id="9799937at2"/>
<evidence type="ECO:0000313" key="2">
    <source>
        <dbReference type="Proteomes" id="UP000249254"/>
    </source>
</evidence>
<dbReference type="Proteomes" id="UP000249254">
    <property type="component" value="Unassembled WGS sequence"/>
</dbReference>